<protein>
    <submittedName>
        <fullName evidence="1">Uncharacterized protein</fullName>
    </submittedName>
</protein>
<dbReference type="EMBL" id="UINC01127327">
    <property type="protein sequence ID" value="SVD06373.1"/>
    <property type="molecule type" value="Genomic_DNA"/>
</dbReference>
<reference evidence="1" key="1">
    <citation type="submission" date="2018-05" db="EMBL/GenBank/DDBJ databases">
        <authorList>
            <person name="Lanie J.A."/>
            <person name="Ng W.-L."/>
            <person name="Kazmierczak K.M."/>
            <person name="Andrzejewski T.M."/>
            <person name="Davidsen T.M."/>
            <person name="Wayne K.J."/>
            <person name="Tettelin H."/>
            <person name="Glass J.I."/>
            <person name="Rusch D."/>
            <person name="Podicherti R."/>
            <person name="Tsui H.-C.T."/>
            <person name="Winkler M.E."/>
        </authorList>
    </citation>
    <scope>NUCLEOTIDE SEQUENCE</scope>
</reference>
<evidence type="ECO:0000313" key="1">
    <source>
        <dbReference type="EMBL" id="SVD06373.1"/>
    </source>
</evidence>
<organism evidence="1">
    <name type="scientific">marine metagenome</name>
    <dbReference type="NCBI Taxonomy" id="408172"/>
    <lineage>
        <taxon>unclassified sequences</taxon>
        <taxon>metagenomes</taxon>
        <taxon>ecological metagenomes</taxon>
    </lineage>
</organism>
<feature type="non-terminal residue" evidence="1">
    <location>
        <position position="1"/>
    </location>
</feature>
<sequence length="42" mass="4537">ASGEKWITITAGLLLSLAHIRNFLICRKAACCHPATVADENQ</sequence>
<proteinExistence type="predicted"/>
<name>A0A382S931_9ZZZZ</name>
<accession>A0A382S931</accession>
<gene>
    <name evidence="1" type="ORF">METZ01_LOCUS359227</name>
</gene>
<dbReference type="AlphaFoldDB" id="A0A382S931"/>